<comment type="caution">
    <text evidence="1">The sequence shown here is derived from an EMBL/GenBank/DDBJ whole genome shotgun (WGS) entry which is preliminary data.</text>
</comment>
<dbReference type="OrthoDB" id="618331at2759"/>
<dbReference type="GO" id="GO:0007623">
    <property type="term" value="P:circadian rhythm"/>
    <property type="evidence" value="ECO:0007669"/>
    <property type="project" value="InterPro"/>
</dbReference>
<dbReference type="AlphaFoldDB" id="A0A8J5W255"/>
<proteinExistence type="predicted"/>
<reference evidence="1" key="1">
    <citation type="journal article" date="2021" name="bioRxiv">
        <title>Whole Genome Assembly and Annotation of Northern Wild Rice, Zizania palustris L., Supports a Whole Genome Duplication in the Zizania Genus.</title>
        <authorList>
            <person name="Haas M."/>
            <person name="Kono T."/>
            <person name="Macchietto M."/>
            <person name="Millas R."/>
            <person name="McGilp L."/>
            <person name="Shao M."/>
            <person name="Duquette J."/>
            <person name="Hirsch C.N."/>
            <person name="Kimball J."/>
        </authorList>
    </citation>
    <scope>NUCLEOTIDE SEQUENCE</scope>
    <source>
        <tissue evidence="1">Fresh leaf tissue</tissue>
    </source>
</reference>
<dbReference type="Proteomes" id="UP000729402">
    <property type="component" value="Unassembled WGS sequence"/>
</dbReference>
<evidence type="ECO:0000313" key="1">
    <source>
        <dbReference type="EMBL" id="KAG8072438.1"/>
    </source>
</evidence>
<protein>
    <submittedName>
        <fullName evidence="1">Uncharacterized protein</fullName>
    </submittedName>
</protein>
<evidence type="ECO:0000313" key="2">
    <source>
        <dbReference type="Proteomes" id="UP000729402"/>
    </source>
</evidence>
<keyword evidence="2" id="KW-1185">Reference proteome</keyword>
<name>A0A8J5W255_ZIZPA</name>
<dbReference type="PANTHER" id="PTHR33334">
    <property type="entry name" value="PROTEIN LNK1"/>
    <property type="match status" value="1"/>
</dbReference>
<reference evidence="1" key="2">
    <citation type="submission" date="2021-02" db="EMBL/GenBank/DDBJ databases">
        <authorList>
            <person name="Kimball J.A."/>
            <person name="Haas M.W."/>
            <person name="Macchietto M."/>
            <person name="Kono T."/>
            <person name="Duquette J."/>
            <person name="Shao M."/>
        </authorList>
    </citation>
    <scope>NUCLEOTIDE SEQUENCE</scope>
    <source>
        <tissue evidence="1">Fresh leaf tissue</tissue>
    </source>
</reference>
<dbReference type="InterPro" id="IPR039928">
    <property type="entry name" value="LNK"/>
</dbReference>
<accession>A0A8J5W255</accession>
<dbReference type="GO" id="GO:0006355">
    <property type="term" value="P:regulation of DNA-templated transcription"/>
    <property type="evidence" value="ECO:0007669"/>
    <property type="project" value="InterPro"/>
</dbReference>
<sequence length="354" mass="39110">MHASVVGRRRGFEPCGEVSQAVMNEFTLMNDHTMLLQGRDKSRISAGTETSIFDADEYVSIRNVSGIPTSEGNTVQDERQNKGKDLFYCDWSELGSLDDFETNLRNFDSTFERGSNYLEDPLWSSVCLLDAQHVPSSCHFDSTNLSTVSNESTTKPIISSVLVSDTSTEPLFLDQINMANADVFCPFDNVTSAELIGSCEGLEAIFCSNQEMLVPTASSITSNDEIVSSSTFSAPNLVAAYVPPHSMKKTHDPLNGTPDMILDEIAGNPLEMYFPPITAYEQPTNATSTQTHQFPEDFGWNDVLKSADLQFFSKGRSSTDLCVNPYSPLILEAVPVKDLGFQKLQEGMNQVYYE</sequence>
<dbReference type="EMBL" id="JAAALK010000283">
    <property type="protein sequence ID" value="KAG8072438.1"/>
    <property type="molecule type" value="Genomic_DNA"/>
</dbReference>
<organism evidence="1 2">
    <name type="scientific">Zizania palustris</name>
    <name type="common">Northern wild rice</name>
    <dbReference type="NCBI Taxonomy" id="103762"/>
    <lineage>
        <taxon>Eukaryota</taxon>
        <taxon>Viridiplantae</taxon>
        <taxon>Streptophyta</taxon>
        <taxon>Embryophyta</taxon>
        <taxon>Tracheophyta</taxon>
        <taxon>Spermatophyta</taxon>
        <taxon>Magnoliopsida</taxon>
        <taxon>Liliopsida</taxon>
        <taxon>Poales</taxon>
        <taxon>Poaceae</taxon>
        <taxon>BOP clade</taxon>
        <taxon>Oryzoideae</taxon>
        <taxon>Oryzeae</taxon>
        <taxon>Zizaniinae</taxon>
        <taxon>Zizania</taxon>
    </lineage>
</organism>
<gene>
    <name evidence="1" type="ORF">GUJ93_ZPchr0006g44837</name>
</gene>
<dbReference type="PANTHER" id="PTHR33334:SF3">
    <property type="entry name" value="PROTEIN LNK1"/>
    <property type="match status" value="1"/>
</dbReference>